<name>A0A922I585_DERFA</name>
<accession>A0A922I585</accession>
<dbReference type="NCBIfam" id="TIGR01509">
    <property type="entry name" value="HAD-SF-IA-v3"/>
    <property type="match status" value="1"/>
</dbReference>
<dbReference type="Pfam" id="PF13419">
    <property type="entry name" value="HAD_2"/>
    <property type="match status" value="1"/>
</dbReference>
<dbReference type="SFLD" id="SFLDG01129">
    <property type="entry name" value="C1.5:_HAD__Beta-PGM__Phosphata"/>
    <property type="match status" value="1"/>
</dbReference>
<dbReference type="AlphaFoldDB" id="A0A922I585"/>
<reference evidence="2" key="4">
    <citation type="journal article" date="2022" name="Res Sq">
        <title>Comparative Genomics Reveals Insights into the Divergent Evolution of Astigmatic Mites and Household Pest Adaptations.</title>
        <authorList>
            <person name="Xiong Q."/>
            <person name="Wan A.T.-Y."/>
            <person name="Liu X.-Y."/>
            <person name="Fung C.S.-H."/>
            <person name="Xiao X."/>
            <person name="Malainual N."/>
            <person name="Hou J."/>
            <person name="Wang L."/>
            <person name="Wang M."/>
            <person name="Yang K."/>
            <person name="Cui Y."/>
            <person name="Leung E."/>
            <person name="Nong W."/>
            <person name="Shin S.-K."/>
            <person name="Au S."/>
            <person name="Jeong K.Y."/>
            <person name="Chew F.T."/>
            <person name="Hui J."/>
            <person name="Leung T.F."/>
            <person name="Tungtrongchitr A."/>
            <person name="Zhong N."/>
            <person name="Liu Z."/>
            <person name="Tsui S."/>
        </authorList>
    </citation>
    <scope>NUCLEOTIDE SEQUENCE</scope>
    <source>
        <strain evidence="2">Derf</strain>
        <tissue evidence="2">Whole organism</tissue>
    </source>
</reference>
<dbReference type="EMBL" id="SDOV01000007">
    <property type="protein sequence ID" value="KAH7639140.1"/>
    <property type="molecule type" value="Genomic_DNA"/>
</dbReference>
<evidence type="ECO:0000313" key="2">
    <source>
        <dbReference type="EMBL" id="KAH9522346.1"/>
    </source>
</evidence>
<dbReference type="InterPro" id="IPR036412">
    <property type="entry name" value="HAD-like_sf"/>
</dbReference>
<dbReference type="Proteomes" id="UP000828236">
    <property type="component" value="Unassembled WGS sequence"/>
</dbReference>
<dbReference type="InterPro" id="IPR041492">
    <property type="entry name" value="HAD_2"/>
</dbReference>
<dbReference type="InterPro" id="IPR023198">
    <property type="entry name" value="PGP-like_dom2"/>
</dbReference>
<reference evidence="2" key="1">
    <citation type="submission" date="2013-05" db="EMBL/GenBank/DDBJ databases">
        <authorList>
            <person name="Yim A.K.Y."/>
            <person name="Chan T.F."/>
            <person name="Ji K.M."/>
            <person name="Liu X.Y."/>
            <person name="Zhou J.W."/>
            <person name="Li R.Q."/>
            <person name="Yang K.Y."/>
            <person name="Li J."/>
            <person name="Li M."/>
            <person name="Law P.T.W."/>
            <person name="Wu Y.L."/>
            <person name="Cai Z.L."/>
            <person name="Qin H."/>
            <person name="Bao Y."/>
            <person name="Leung R.K.K."/>
            <person name="Ng P.K.S."/>
            <person name="Zou J."/>
            <person name="Zhong X.J."/>
            <person name="Ran P.X."/>
            <person name="Zhong N.S."/>
            <person name="Liu Z.G."/>
            <person name="Tsui S.K.W."/>
        </authorList>
    </citation>
    <scope>NUCLEOTIDE SEQUENCE</scope>
    <source>
        <strain evidence="2">Derf</strain>
        <tissue evidence="2">Whole organism</tissue>
    </source>
</reference>
<dbReference type="Proteomes" id="UP000790347">
    <property type="component" value="Unassembled WGS sequence"/>
</dbReference>
<gene>
    <name evidence="2" type="primary">HDHD1_3</name>
    <name evidence="2" type="ORF">DERF_005926</name>
    <name evidence="1" type="ORF">HUG17_3173</name>
</gene>
<dbReference type="SUPFAM" id="SSF56784">
    <property type="entry name" value="HAD-like"/>
    <property type="match status" value="1"/>
</dbReference>
<dbReference type="EMBL" id="ASGP02000002">
    <property type="protein sequence ID" value="KAH9522346.1"/>
    <property type="molecule type" value="Genomic_DNA"/>
</dbReference>
<reference evidence="1" key="3">
    <citation type="journal article" date="2021" name="World Allergy Organ. J.">
        <title>Chromosome-level assembly of Dermatophagoides farinae genome and transcriptome reveals two novel allergens Der f 37 and Der f 39.</title>
        <authorList>
            <person name="Chen J."/>
            <person name="Cai Z."/>
            <person name="Fan D."/>
            <person name="Hu J."/>
            <person name="Hou Y."/>
            <person name="He Y."/>
            <person name="Zhang Z."/>
            <person name="Zhao Z."/>
            <person name="Gao P."/>
            <person name="Hu W."/>
            <person name="Sun J."/>
            <person name="Li J."/>
            <person name="Ji K."/>
        </authorList>
    </citation>
    <scope>NUCLEOTIDE SEQUENCE</scope>
    <source>
        <strain evidence="1">JKM2019</strain>
    </source>
</reference>
<reference evidence="1" key="2">
    <citation type="submission" date="2020-06" db="EMBL/GenBank/DDBJ databases">
        <authorList>
            <person name="Ji K."/>
            <person name="Li J."/>
        </authorList>
    </citation>
    <scope>NUCLEOTIDE SEQUENCE</scope>
    <source>
        <strain evidence="1">JKM2019</strain>
        <tissue evidence="1">Whole body</tissue>
    </source>
</reference>
<evidence type="ECO:0000313" key="3">
    <source>
        <dbReference type="Proteomes" id="UP000790347"/>
    </source>
</evidence>
<organism evidence="2 3">
    <name type="scientific">Dermatophagoides farinae</name>
    <name type="common">American house dust mite</name>
    <dbReference type="NCBI Taxonomy" id="6954"/>
    <lineage>
        <taxon>Eukaryota</taxon>
        <taxon>Metazoa</taxon>
        <taxon>Ecdysozoa</taxon>
        <taxon>Arthropoda</taxon>
        <taxon>Chelicerata</taxon>
        <taxon>Arachnida</taxon>
        <taxon>Acari</taxon>
        <taxon>Acariformes</taxon>
        <taxon>Sarcoptiformes</taxon>
        <taxon>Astigmata</taxon>
        <taxon>Psoroptidia</taxon>
        <taxon>Analgoidea</taxon>
        <taxon>Pyroglyphidae</taxon>
        <taxon>Dermatophagoidinae</taxon>
        <taxon>Dermatophagoides</taxon>
    </lineage>
</organism>
<dbReference type="InterPro" id="IPR006439">
    <property type="entry name" value="HAD-SF_hydro_IA"/>
</dbReference>
<evidence type="ECO:0000313" key="1">
    <source>
        <dbReference type="EMBL" id="KAH7639140.1"/>
    </source>
</evidence>
<proteinExistence type="predicted"/>
<dbReference type="Gene3D" id="3.40.50.1000">
    <property type="entry name" value="HAD superfamily/HAD-like"/>
    <property type="match status" value="1"/>
</dbReference>
<dbReference type="GO" id="GO:0016791">
    <property type="term" value="F:phosphatase activity"/>
    <property type="evidence" value="ECO:0007669"/>
    <property type="project" value="TreeGrafter"/>
</dbReference>
<dbReference type="PANTHER" id="PTHR18901:SF38">
    <property type="entry name" value="PSEUDOURIDINE-5'-PHOSPHATASE"/>
    <property type="match status" value="1"/>
</dbReference>
<keyword evidence="3" id="KW-1185">Reference proteome</keyword>
<dbReference type="InterPro" id="IPR023214">
    <property type="entry name" value="HAD_sf"/>
</dbReference>
<dbReference type="SFLD" id="SFLDS00003">
    <property type="entry name" value="Haloacid_Dehalogenase"/>
    <property type="match status" value="1"/>
</dbReference>
<comment type="caution">
    <text evidence="2">The sequence shown here is derived from an EMBL/GenBank/DDBJ whole genome shotgun (WGS) entry which is preliminary data.</text>
</comment>
<dbReference type="Gene3D" id="1.10.150.240">
    <property type="entry name" value="Putative phosphatase, domain 2"/>
    <property type="match status" value="1"/>
</dbReference>
<sequence length="357" mass="42069">MFITTTIQRRSSLLIVVILRSVHYHYYQQQPQQKKPQYRQQRRRNFQLSSINHCHHHRNHYHKCHNNFYFNQKFNHFSKFTMSAKTTKVMDITNNNNNVDEERNSSSEMPRITHVIFDLDGLLLDTEFAYEQATQQIVQRYGRSFTLEDKLKILGRPGSVVARMIVDDLKLPISVSEFMQQFDEEYCNLVNVQPVPLMPGAERLIRHLNRFQIPTAIATGSRRFTYELNTKFHKNLFQSFHHVLMTPEDPEVTRGKPDPQPYLICAKRFENVPTTMIDNNRSILVFEDSLVGIESANRAGMTTVWIPDYRFDRHKHQHQKQQHSSSLSSSWSKPCLVLDSLKLFQPELFGLPQFLDD</sequence>
<dbReference type="PANTHER" id="PTHR18901">
    <property type="entry name" value="2-DEOXYGLUCOSE-6-PHOSPHATE PHOSPHATASE 2"/>
    <property type="match status" value="1"/>
</dbReference>
<protein>
    <submittedName>
        <fullName evidence="2">Pseudouridine-5'-phosphatase</fullName>
    </submittedName>
</protein>